<sequence>MGKSQQEPLSFYHAYLLLWNTSVTSLAAMRAAVSAARLSTEYLPGLPQGLVGLTAPLQVRWAKKGNKRKKKPKREDRTEEQKAASGGPRMERIFDNVMHPESPHQMSMVIRRHMRGLTSDGRHNIRRKKDLTRYTNYRVMRIAGLTHDNPTEEVNRLGFLTPLTDLQDSSNLPRSANHIRFRYPHTLSYKVYWGPPTVYDEPNEYEGSMVGCTVAVRLCDLPLTQRQKERLVDIVGHHRVCEKTGVLTLEADHFPERNHNAALLGDMLEQLMREAMLADESPQSANSLRHDQSLTLSSEEPWALVYKDATLLHAQSREHVARPRIPKRHREGSKGKGRSKFRVGWVCATARTVLTALSEFTEAIPPLVTTVFSRKIWQVSEYFSDKVVWVTGASAGFGEALCIALCQAAKPGGLILSARRKDELERVRLRCLELLPDLKTEVLPLDLSDLSRLQPAAEQAKGLFGRVDVLVNNGGVGFRGLGQETSIETDQHVMNVDFFSGVILLKALLPDWLRRRSGHVVQISSVQGFFGLPGRTAYAAAKHAAVGFYDSLRAEVADNGIAVTTVCPGYIATEHARNAARSDGVQVEPEIKGVAPDVLAPKVLAAIARRKAEMVPAALDARAARLLRTLFPTLFFSIMRRSKL</sequence>
<gene>
    <name evidence="6" type="ORF">SNEC2469_LOCUS13354</name>
</gene>
<comment type="function">
    <text evidence="3">Putative oxidoreductase.</text>
</comment>
<dbReference type="Pfam" id="PF10213">
    <property type="entry name" value="MRP-S28"/>
    <property type="match status" value="1"/>
</dbReference>
<dbReference type="Pfam" id="PF00106">
    <property type="entry name" value="adh_short"/>
    <property type="match status" value="1"/>
</dbReference>
<dbReference type="PROSITE" id="PS00061">
    <property type="entry name" value="ADH_SHORT"/>
    <property type="match status" value="1"/>
</dbReference>
<evidence type="ECO:0000313" key="6">
    <source>
        <dbReference type="EMBL" id="CAE7473088.1"/>
    </source>
</evidence>
<dbReference type="InterPro" id="IPR019349">
    <property type="entry name" value="Ribosomal_mS35_mit"/>
</dbReference>
<dbReference type="InterPro" id="IPR036291">
    <property type="entry name" value="NAD(P)-bd_dom_sf"/>
</dbReference>
<evidence type="ECO:0000256" key="4">
    <source>
        <dbReference type="SAM" id="MobiDB-lite"/>
    </source>
</evidence>
<dbReference type="SMART" id="SM00822">
    <property type="entry name" value="PKS_KR"/>
    <property type="match status" value="1"/>
</dbReference>
<evidence type="ECO:0000313" key="7">
    <source>
        <dbReference type="Proteomes" id="UP000601435"/>
    </source>
</evidence>
<dbReference type="PRINTS" id="PR00081">
    <property type="entry name" value="GDHRDH"/>
</dbReference>
<organism evidence="6 7">
    <name type="scientific">Symbiodinium necroappetens</name>
    <dbReference type="NCBI Taxonomy" id="1628268"/>
    <lineage>
        <taxon>Eukaryota</taxon>
        <taxon>Sar</taxon>
        <taxon>Alveolata</taxon>
        <taxon>Dinophyceae</taxon>
        <taxon>Suessiales</taxon>
        <taxon>Symbiodiniaceae</taxon>
        <taxon>Symbiodinium</taxon>
    </lineage>
</organism>
<dbReference type="Proteomes" id="UP000601435">
    <property type="component" value="Unassembled WGS sequence"/>
</dbReference>
<feature type="compositionally biased region" description="Basic and acidic residues" evidence="4">
    <location>
        <begin position="73"/>
        <end position="82"/>
    </location>
</feature>
<dbReference type="Gene3D" id="3.40.50.720">
    <property type="entry name" value="NAD(P)-binding Rossmann-like Domain"/>
    <property type="match status" value="1"/>
</dbReference>
<dbReference type="GO" id="GO:0016491">
    <property type="term" value="F:oxidoreductase activity"/>
    <property type="evidence" value="ECO:0007669"/>
    <property type="project" value="UniProtKB-KW"/>
</dbReference>
<keyword evidence="2" id="KW-0560">Oxidoreductase</keyword>
<dbReference type="PANTHER" id="PTHR44196:SF1">
    <property type="entry name" value="DEHYDROGENASE_REDUCTASE SDR FAMILY MEMBER 7B"/>
    <property type="match status" value="1"/>
</dbReference>
<dbReference type="PRINTS" id="PR00080">
    <property type="entry name" value="SDRFAMILY"/>
</dbReference>
<feature type="compositionally biased region" description="Basic residues" evidence="4">
    <location>
        <begin position="62"/>
        <end position="72"/>
    </location>
</feature>
<feature type="region of interest" description="Disordered" evidence="4">
    <location>
        <begin position="318"/>
        <end position="337"/>
    </location>
</feature>
<dbReference type="InterPro" id="IPR002347">
    <property type="entry name" value="SDR_fam"/>
</dbReference>
<comment type="similarity">
    <text evidence="1">Belongs to the short-chain dehydrogenases/reductases (SDR) family.</text>
</comment>
<evidence type="ECO:0000256" key="2">
    <source>
        <dbReference type="ARBA" id="ARBA00023002"/>
    </source>
</evidence>
<evidence type="ECO:0000256" key="1">
    <source>
        <dbReference type="ARBA" id="ARBA00006484"/>
    </source>
</evidence>
<evidence type="ECO:0000256" key="3">
    <source>
        <dbReference type="ARBA" id="ARBA00037096"/>
    </source>
</evidence>
<evidence type="ECO:0000259" key="5">
    <source>
        <dbReference type="SMART" id="SM00822"/>
    </source>
</evidence>
<dbReference type="EMBL" id="CAJNJA010021287">
    <property type="protein sequence ID" value="CAE7473088.1"/>
    <property type="molecule type" value="Genomic_DNA"/>
</dbReference>
<feature type="domain" description="Ketoreductase" evidence="5">
    <location>
        <begin position="386"/>
        <end position="574"/>
    </location>
</feature>
<dbReference type="AlphaFoldDB" id="A0A812SDH8"/>
<dbReference type="GO" id="GO:0016020">
    <property type="term" value="C:membrane"/>
    <property type="evidence" value="ECO:0007669"/>
    <property type="project" value="TreeGrafter"/>
</dbReference>
<feature type="region of interest" description="Disordered" evidence="4">
    <location>
        <begin position="62"/>
        <end position="90"/>
    </location>
</feature>
<protein>
    <recommendedName>
        <fullName evidence="5">Ketoreductase domain-containing protein</fullName>
    </recommendedName>
</protein>
<feature type="compositionally biased region" description="Basic residues" evidence="4">
    <location>
        <begin position="322"/>
        <end position="337"/>
    </location>
</feature>
<dbReference type="InterPro" id="IPR057326">
    <property type="entry name" value="KR_dom"/>
</dbReference>
<dbReference type="OrthoDB" id="5307821at2759"/>
<reference evidence="6" key="1">
    <citation type="submission" date="2021-02" db="EMBL/GenBank/DDBJ databases">
        <authorList>
            <person name="Dougan E. K."/>
            <person name="Rhodes N."/>
            <person name="Thang M."/>
            <person name="Chan C."/>
        </authorList>
    </citation>
    <scope>NUCLEOTIDE SEQUENCE</scope>
</reference>
<dbReference type="InterPro" id="IPR020904">
    <property type="entry name" value="Sc_DH/Rdtase_CS"/>
</dbReference>
<comment type="caution">
    <text evidence="6">The sequence shown here is derived from an EMBL/GenBank/DDBJ whole genome shotgun (WGS) entry which is preliminary data.</text>
</comment>
<name>A0A812SDH8_9DINO</name>
<dbReference type="SUPFAM" id="SSF51735">
    <property type="entry name" value="NAD(P)-binding Rossmann-fold domains"/>
    <property type="match status" value="1"/>
</dbReference>
<proteinExistence type="inferred from homology"/>
<keyword evidence="7" id="KW-1185">Reference proteome</keyword>
<accession>A0A812SDH8</accession>
<dbReference type="PANTHER" id="PTHR44196">
    <property type="entry name" value="DEHYDROGENASE/REDUCTASE SDR FAMILY MEMBER 7B"/>
    <property type="match status" value="1"/>
</dbReference>